<keyword evidence="2" id="KW-0614">Plasmid</keyword>
<dbReference type="EMBL" id="MK318988">
    <property type="protein sequence ID" value="QCL10536.1"/>
    <property type="molecule type" value="Genomic_DNA"/>
</dbReference>
<protein>
    <submittedName>
        <fullName evidence="2">Uncharacterized protein</fullName>
    </submittedName>
</protein>
<dbReference type="AlphaFoldDB" id="A0A7S4ZTV9"/>
<proteinExistence type="predicted"/>
<evidence type="ECO:0000313" key="2">
    <source>
        <dbReference type="EMBL" id="QCL10536.1"/>
    </source>
</evidence>
<accession>A0A7S4ZTV9</accession>
<evidence type="ECO:0000256" key="1">
    <source>
        <dbReference type="SAM" id="MobiDB-lite"/>
    </source>
</evidence>
<gene>
    <name evidence="2" type="ORF">pC6.5c_643</name>
</gene>
<organism evidence="2">
    <name type="scientific">Rhizobium rhizogenes</name>
    <name type="common">Agrobacterium rhizogenes</name>
    <dbReference type="NCBI Taxonomy" id="359"/>
    <lineage>
        <taxon>Bacteria</taxon>
        <taxon>Pseudomonadati</taxon>
        <taxon>Pseudomonadota</taxon>
        <taxon>Alphaproteobacteria</taxon>
        <taxon>Hyphomicrobiales</taxon>
        <taxon>Rhizobiaceae</taxon>
        <taxon>Rhizobium/Agrobacterium group</taxon>
        <taxon>Rhizobium</taxon>
    </lineage>
</organism>
<geneLocation type="plasmid" evidence="2">
    <name>pC6.5c</name>
</geneLocation>
<name>A0A7S4ZTV9_RHIRH</name>
<reference evidence="2" key="1">
    <citation type="submission" date="2018-12" db="EMBL/GenBank/DDBJ databases">
        <title>Three Rhizobium rhizogenes strains isolated from the same crown gall tumor carry diverse plasmids.</title>
        <authorList>
            <person name="Pulawska J."/>
            <person name="Kuzmanovic N."/>
        </authorList>
    </citation>
    <scope>NUCLEOTIDE SEQUENCE</scope>
    <source>
        <strain evidence="2">C6.5</strain>
        <plasmid evidence="2">pC6.5c</plasmid>
    </source>
</reference>
<feature type="region of interest" description="Disordered" evidence="1">
    <location>
        <begin position="26"/>
        <end position="47"/>
    </location>
</feature>
<sequence length="47" mass="5322">MDRSSRGKVRTSSQYRIAKHFSALLAKPSLRHRSRLKAGTSRANPLQ</sequence>